<feature type="compositionally biased region" description="Basic and acidic residues" evidence="5">
    <location>
        <begin position="51"/>
        <end position="60"/>
    </location>
</feature>
<dbReference type="OrthoDB" id="250802at2759"/>
<evidence type="ECO:0000256" key="7">
    <source>
        <dbReference type="SAM" id="SignalP"/>
    </source>
</evidence>
<evidence type="ECO:0000256" key="4">
    <source>
        <dbReference type="ARBA" id="ARBA00023065"/>
    </source>
</evidence>
<evidence type="ECO:0000313" key="9">
    <source>
        <dbReference type="Proteomes" id="UP000017861"/>
    </source>
</evidence>
<evidence type="ECO:0000256" key="6">
    <source>
        <dbReference type="SAM" id="Phobius"/>
    </source>
</evidence>
<keyword evidence="7" id="KW-0732">Signal</keyword>
<evidence type="ECO:0000256" key="2">
    <source>
        <dbReference type="ARBA" id="ARBA00022448"/>
    </source>
</evidence>
<keyword evidence="6" id="KW-1133">Transmembrane helix</keyword>
<evidence type="ECO:0000256" key="3">
    <source>
        <dbReference type="ARBA" id="ARBA00022781"/>
    </source>
</evidence>
<feature type="signal peptide" evidence="7">
    <location>
        <begin position="1"/>
        <end position="30"/>
    </location>
</feature>
<dbReference type="Gene3D" id="1.20.5.2950">
    <property type="match status" value="1"/>
</dbReference>
<organism evidence="8 9">
    <name type="scientific">Trypanosoma cruzi Dm28c</name>
    <dbReference type="NCBI Taxonomy" id="1416333"/>
    <lineage>
        <taxon>Eukaryota</taxon>
        <taxon>Discoba</taxon>
        <taxon>Euglenozoa</taxon>
        <taxon>Kinetoplastea</taxon>
        <taxon>Metakinetoplastina</taxon>
        <taxon>Trypanosomatida</taxon>
        <taxon>Trypanosomatidae</taxon>
        <taxon>Trypanosoma</taxon>
        <taxon>Schizotrypanum</taxon>
    </lineage>
</organism>
<dbReference type="GO" id="GO:0016887">
    <property type="term" value="F:ATP hydrolysis activity"/>
    <property type="evidence" value="ECO:0007669"/>
    <property type="project" value="TreeGrafter"/>
</dbReference>
<gene>
    <name evidence="8" type="ORF">TCDM_11273</name>
</gene>
<accession>V5B9V5</accession>
<dbReference type="PANTHER" id="PTHR12713">
    <property type="entry name" value="VACUOLAR ATP SYNTHASE SUBUNIT G"/>
    <property type="match status" value="1"/>
</dbReference>
<name>V5B9V5_TRYCR</name>
<keyword evidence="4" id="KW-0406">Ion transport</keyword>
<evidence type="ECO:0000313" key="8">
    <source>
        <dbReference type="EMBL" id="ESS61153.1"/>
    </source>
</evidence>
<sequence length="173" mass="19595">MACVHVYVVSSPVTFFFSPFFFFLLSCVSAARTVAAGLHCGAGRRAASTRNRQEKEEARWGKMPPKQDNVQRLLAAEQKRNKIIADAKARRQAKVKQAKIDAEQEVAAFRREKEQEYEQYRAQQLSGADAENLELARGTELQLQELRTLTAKRMNYVEDMMAALILQGGELKE</sequence>
<dbReference type="GO" id="GO:0046961">
    <property type="term" value="F:proton-transporting ATPase activity, rotational mechanism"/>
    <property type="evidence" value="ECO:0007669"/>
    <property type="project" value="InterPro"/>
</dbReference>
<evidence type="ECO:0000256" key="5">
    <source>
        <dbReference type="SAM" id="MobiDB-lite"/>
    </source>
</evidence>
<dbReference type="GO" id="GO:0000221">
    <property type="term" value="C:vacuolar proton-transporting V-type ATPase, V1 domain"/>
    <property type="evidence" value="ECO:0007669"/>
    <property type="project" value="TreeGrafter"/>
</dbReference>
<feature type="chain" id="PRO_5004731425" evidence="7">
    <location>
        <begin position="31"/>
        <end position="173"/>
    </location>
</feature>
<keyword evidence="2" id="KW-0813">Transport</keyword>
<reference evidence="8 9" key="1">
    <citation type="journal article" date="2014" name="Genome Announc.">
        <title>Trypanosoma cruzi Clone Dm28c Draft Genome Sequence.</title>
        <authorList>
            <person name="Grisard E.C."/>
            <person name="Teixeira S.M."/>
            <person name="de Almeida L.G."/>
            <person name="Stoco P.H."/>
            <person name="Gerber A.L."/>
            <person name="Talavera-Lopez C."/>
            <person name="Lima O.C."/>
            <person name="Andersson B."/>
            <person name="de Vasconcelos A.T."/>
        </authorList>
    </citation>
    <scope>NUCLEOTIDE SEQUENCE [LARGE SCALE GENOMIC DNA]</scope>
    <source>
        <strain evidence="8 9">Dm28c</strain>
    </source>
</reference>
<evidence type="ECO:0000256" key="1">
    <source>
        <dbReference type="ARBA" id="ARBA00010066"/>
    </source>
</evidence>
<dbReference type="VEuPathDB" id="TriTrypDB:TCDM_11273"/>
<comment type="similarity">
    <text evidence="1">Belongs to the V-ATPase G subunit family.</text>
</comment>
<dbReference type="InterPro" id="IPR005124">
    <property type="entry name" value="V-ATPase_G"/>
</dbReference>
<proteinExistence type="inferred from homology"/>
<protein>
    <submittedName>
        <fullName evidence="8">(H )-ATPase G subunit</fullName>
    </submittedName>
</protein>
<dbReference type="Proteomes" id="UP000017861">
    <property type="component" value="Unassembled WGS sequence"/>
</dbReference>
<keyword evidence="3" id="KW-0375">Hydrogen ion transport</keyword>
<feature type="region of interest" description="Disordered" evidence="5">
    <location>
        <begin position="45"/>
        <end position="64"/>
    </location>
</feature>
<keyword evidence="6" id="KW-0812">Transmembrane</keyword>
<keyword evidence="6" id="KW-0472">Membrane</keyword>
<comment type="caution">
    <text evidence="8">The sequence shown here is derived from an EMBL/GenBank/DDBJ whole genome shotgun (WGS) entry which is preliminary data.</text>
</comment>
<dbReference type="EMBL" id="AYLP01000331">
    <property type="protein sequence ID" value="ESS61153.1"/>
    <property type="molecule type" value="Genomic_DNA"/>
</dbReference>
<dbReference type="PANTHER" id="PTHR12713:SF11">
    <property type="entry name" value="V-TYPE PROTON ATPASE SUBUNIT G"/>
    <property type="match status" value="1"/>
</dbReference>
<feature type="transmembrane region" description="Helical" evidence="6">
    <location>
        <begin position="20"/>
        <end position="42"/>
    </location>
</feature>
<dbReference type="AlphaFoldDB" id="V5B9V5"/>
<dbReference type="Pfam" id="PF03179">
    <property type="entry name" value="V-ATPase_G"/>
    <property type="match status" value="1"/>
</dbReference>